<dbReference type="GeneID" id="93346233"/>
<evidence type="ECO:0000313" key="3">
    <source>
        <dbReference type="Proteomes" id="UP000254400"/>
    </source>
</evidence>
<organism evidence="2 3">
    <name type="scientific">Paenibacillus polymyxa</name>
    <name type="common">Bacillus polymyxa</name>
    <dbReference type="NCBI Taxonomy" id="1406"/>
    <lineage>
        <taxon>Bacteria</taxon>
        <taxon>Bacillati</taxon>
        <taxon>Bacillota</taxon>
        <taxon>Bacilli</taxon>
        <taxon>Bacillales</taxon>
        <taxon>Paenibacillaceae</taxon>
        <taxon>Paenibacillus</taxon>
    </lineage>
</organism>
<dbReference type="EMBL" id="UGSC01000001">
    <property type="protein sequence ID" value="SUA69986.1"/>
    <property type="molecule type" value="Genomic_DNA"/>
</dbReference>
<evidence type="ECO:0000313" key="2">
    <source>
        <dbReference type="EMBL" id="SUA69986.1"/>
    </source>
</evidence>
<proteinExistence type="predicted"/>
<dbReference type="Proteomes" id="UP000254400">
    <property type="component" value="Unassembled WGS sequence"/>
</dbReference>
<reference evidence="2 3" key="1">
    <citation type="submission" date="2018-06" db="EMBL/GenBank/DDBJ databases">
        <authorList>
            <consortium name="Pathogen Informatics"/>
            <person name="Doyle S."/>
        </authorList>
    </citation>
    <scope>NUCLEOTIDE SEQUENCE [LARGE SCALE GENOMIC DNA]</scope>
    <source>
        <strain evidence="2 3">NCTC10343</strain>
    </source>
</reference>
<protein>
    <submittedName>
        <fullName evidence="2">Uncharacterized protein</fullName>
    </submittedName>
</protein>
<feature type="chain" id="PRO_5016706200" evidence="1">
    <location>
        <begin position="31"/>
        <end position="160"/>
    </location>
</feature>
<gene>
    <name evidence="2" type="ORF">NCTC10343_02854</name>
</gene>
<name>A0A378XYC2_PAEPO</name>
<accession>A0A378XYC2</accession>
<keyword evidence="1" id="KW-0732">Signal</keyword>
<dbReference type="RefSeq" id="WP_230877330.1">
    <property type="nucleotide sequence ID" value="NZ_CP036496.1"/>
</dbReference>
<feature type="signal peptide" evidence="1">
    <location>
        <begin position="1"/>
        <end position="30"/>
    </location>
</feature>
<evidence type="ECO:0000256" key="1">
    <source>
        <dbReference type="SAM" id="SignalP"/>
    </source>
</evidence>
<dbReference type="AlphaFoldDB" id="A0A378XYC2"/>
<sequence length="160" mass="17775">MSMKLGRKTTLCFSTIALLFSVLSPLSASADVASVTHDTYTNSLNLELVSSQLVIFKDDTAYTDVSIVGKRVKFSISGLENPFNTNYYNRLVWTSTDEEPNIKNILTVKVAPKTGSLYSSSNYENLSLIKQKINSDSPVYGWIQLESKEWVKAGSAIIKY</sequence>